<feature type="compositionally biased region" description="Pro residues" evidence="1">
    <location>
        <begin position="1"/>
        <end position="10"/>
    </location>
</feature>
<organism evidence="2 3">
    <name type="scientific">Pseudoxanthomonas kaohsiungensis</name>
    <dbReference type="NCBI Taxonomy" id="283923"/>
    <lineage>
        <taxon>Bacteria</taxon>
        <taxon>Pseudomonadati</taxon>
        <taxon>Pseudomonadota</taxon>
        <taxon>Gammaproteobacteria</taxon>
        <taxon>Lysobacterales</taxon>
        <taxon>Lysobacteraceae</taxon>
        <taxon>Pseudoxanthomonas</taxon>
    </lineage>
</organism>
<dbReference type="EMBL" id="JBHTKN010000007">
    <property type="protein sequence ID" value="MFD1042856.1"/>
    <property type="molecule type" value="Genomic_DNA"/>
</dbReference>
<accession>A0ABW3LWL3</accession>
<evidence type="ECO:0000313" key="3">
    <source>
        <dbReference type="Proteomes" id="UP001597033"/>
    </source>
</evidence>
<evidence type="ECO:0000313" key="2">
    <source>
        <dbReference type="EMBL" id="MFD1042856.1"/>
    </source>
</evidence>
<sequence length="67" mass="7090">MATRKPPSPPSSDRRPASDGGKGGGSLTSERISGDLEAFRKAGGRIEVLGNTRVLTRIEEVEKKPGK</sequence>
<name>A0ABW3LWL3_9GAMM</name>
<dbReference type="RefSeq" id="WP_162375315.1">
    <property type="nucleotide sequence ID" value="NZ_JBHTKN010000007.1"/>
</dbReference>
<comment type="caution">
    <text evidence="2">The sequence shown here is derived from an EMBL/GenBank/DDBJ whole genome shotgun (WGS) entry which is preliminary data.</text>
</comment>
<feature type="region of interest" description="Disordered" evidence="1">
    <location>
        <begin position="1"/>
        <end position="34"/>
    </location>
</feature>
<evidence type="ECO:0000256" key="1">
    <source>
        <dbReference type="SAM" id="MobiDB-lite"/>
    </source>
</evidence>
<reference evidence="3" key="1">
    <citation type="journal article" date="2019" name="Int. J. Syst. Evol. Microbiol.">
        <title>The Global Catalogue of Microorganisms (GCM) 10K type strain sequencing project: providing services to taxonomists for standard genome sequencing and annotation.</title>
        <authorList>
            <consortium name="The Broad Institute Genomics Platform"/>
            <consortium name="The Broad Institute Genome Sequencing Center for Infectious Disease"/>
            <person name="Wu L."/>
            <person name="Ma J."/>
        </authorList>
    </citation>
    <scope>NUCLEOTIDE SEQUENCE [LARGE SCALE GENOMIC DNA]</scope>
    <source>
        <strain evidence="3">CCUG 55854</strain>
    </source>
</reference>
<gene>
    <name evidence="2" type="ORF">ACFQ2N_10940</name>
</gene>
<dbReference type="Proteomes" id="UP001597033">
    <property type="component" value="Unassembled WGS sequence"/>
</dbReference>
<proteinExistence type="predicted"/>
<keyword evidence="3" id="KW-1185">Reference proteome</keyword>
<protein>
    <submittedName>
        <fullName evidence="2">Uncharacterized protein</fullName>
    </submittedName>
</protein>